<protein>
    <submittedName>
        <fullName evidence="1">Uncharacterized protein</fullName>
    </submittedName>
</protein>
<comment type="caution">
    <text evidence="1">The sequence shown here is derived from an EMBL/GenBank/DDBJ whole genome shotgun (WGS) entry which is preliminary data.</text>
</comment>
<dbReference type="Proteomes" id="UP000596742">
    <property type="component" value="Unassembled WGS sequence"/>
</dbReference>
<dbReference type="EMBL" id="UYJE01005921">
    <property type="protein sequence ID" value="VDI41650.1"/>
    <property type="molecule type" value="Genomic_DNA"/>
</dbReference>
<dbReference type="AlphaFoldDB" id="A0A8B6EZT3"/>
<gene>
    <name evidence="1" type="ORF">MGAL_10B033322</name>
</gene>
<reference evidence="1" key="1">
    <citation type="submission" date="2018-11" db="EMBL/GenBank/DDBJ databases">
        <authorList>
            <person name="Alioto T."/>
            <person name="Alioto T."/>
        </authorList>
    </citation>
    <scope>NUCLEOTIDE SEQUENCE</scope>
</reference>
<dbReference type="SUPFAM" id="SSF63829">
    <property type="entry name" value="Calcium-dependent phosphotriesterase"/>
    <property type="match status" value="1"/>
</dbReference>
<evidence type="ECO:0000313" key="2">
    <source>
        <dbReference type="Proteomes" id="UP000596742"/>
    </source>
</evidence>
<sequence>MKVISSFNIVVKDIAVTPNNDILLATGESRLKQIRTGTNEVTDSIYCVESSELCSVYVEENGRVIVGGYEVVVTMNNKGVHCKRYDYDEDSEPLTKSYIRALTSTGNGNIFVIHGRDVDRIVVLQEKGIISIYSGPSTITSEDRKFNTQSVVTTPLDNVIVADFLDRLHILNNRGQLLTTYDTQDMGISYPLSLAITTEGAFTVLYIGCYKRVTILNAPLYKMSITGF</sequence>
<organism evidence="1 2">
    <name type="scientific">Mytilus galloprovincialis</name>
    <name type="common">Mediterranean mussel</name>
    <dbReference type="NCBI Taxonomy" id="29158"/>
    <lineage>
        <taxon>Eukaryota</taxon>
        <taxon>Metazoa</taxon>
        <taxon>Spiralia</taxon>
        <taxon>Lophotrochozoa</taxon>
        <taxon>Mollusca</taxon>
        <taxon>Bivalvia</taxon>
        <taxon>Autobranchia</taxon>
        <taxon>Pteriomorphia</taxon>
        <taxon>Mytilida</taxon>
        <taxon>Mytiloidea</taxon>
        <taxon>Mytilidae</taxon>
        <taxon>Mytilinae</taxon>
        <taxon>Mytilus</taxon>
    </lineage>
</organism>
<dbReference type="OrthoDB" id="6074598at2759"/>
<dbReference type="InterPro" id="IPR011042">
    <property type="entry name" value="6-blade_b-propeller_TolB-like"/>
</dbReference>
<proteinExistence type="predicted"/>
<keyword evidence="2" id="KW-1185">Reference proteome</keyword>
<evidence type="ECO:0000313" key="1">
    <source>
        <dbReference type="EMBL" id="VDI41650.1"/>
    </source>
</evidence>
<accession>A0A8B6EZT3</accession>
<dbReference type="Gene3D" id="2.120.10.30">
    <property type="entry name" value="TolB, C-terminal domain"/>
    <property type="match status" value="1"/>
</dbReference>
<name>A0A8B6EZT3_MYTGA</name>